<evidence type="ECO:0000313" key="2">
    <source>
        <dbReference type="EMBL" id="SUU90253.1"/>
    </source>
</evidence>
<evidence type="ECO:0008006" key="4">
    <source>
        <dbReference type="Google" id="ProtNLM"/>
    </source>
</evidence>
<dbReference type="AlphaFoldDB" id="A0A380WML8"/>
<feature type="transmembrane region" description="Helical" evidence="1">
    <location>
        <begin position="22"/>
        <end position="42"/>
    </location>
</feature>
<proteinExistence type="predicted"/>
<evidence type="ECO:0000313" key="3">
    <source>
        <dbReference type="Proteomes" id="UP000254701"/>
    </source>
</evidence>
<dbReference type="Proteomes" id="UP000254701">
    <property type="component" value="Unassembled WGS sequence"/>
</dbReference>
<sequence>MKQEATESSGFDVVDSALMMKVFYGFAVLAVLAVLSVAISLGGRWFGHTIALAGYTDEVAPREIVIGNDVISAPANMIRFEKARRDGIAGRLDLYLRWPEMDGYSEAARLAFNNLDGHKRIVFLSLEPRMMARDMSGRLAPIYSELTVKPGVPGPEGMTLFGFTENSGYLNEVLAVASRNGEPPFVARCLSGAEAEESLAPCERDVFVGKDLSLTYRFPRELLGEWRELDRAVTGKANAMLHVK</sequence>
<dbReference type="EMBL" id="UFSM01000001">
    <property type="protein sequence ID" value="SUU90253.1"/>
    <property type="molecule type" value="Genomic_DNA"/>
</dbReference>
<name>A0A380WML8_AMIAI</name>
<reference evidence="2 3" key="1">
    <citation type="submission" date="2018-06" db="EMBL/GenBank/DDBJ databases">
        <authorList>
            <consortium name="Pathogen Informatics"/>
            <person name="Doyle S."/>
        </authorList>
    </citation>
    <scope>NUCLEOTIDE SEQUENCE [LARGE SCALE GENOMIC DNA]</scope>
    <source>
        <strain evidence="2 3">NCTC10684</strain>
    </source>
</reference>
<keyword evidence="1" id="KW-0812">Transmembrane</keyword>
<dbReference type="RefSeq" id="WP_115732279.1">
    <property type="nucleotide sequence ID" value="NZ_BAAAVY010000002.1"/>
</dbReference>
<gene>
    <name evidence="2" type="ORF">NCTC10684_03506</name>
</gene>
<keyword evidence="1" id="KW-1133">Transmembrane helix</keyword>
<organism evidence="2 3">
    <name type="scientific">Aminobacter aminovorans</name>
    <name type="common">Chelatobacter heintzii</name>
    <dbReference type="NCBI Taxonomy" id="83263"/>
    <lineage>
        <taxon>Bacteria</taxon>
        <taxon>Pseudomonadati</taxon>
        <taxon>Pseudomonadota</taxon>
        <taxon>Alphaproteobacteria</taxon>
        <taxon>Hyphomicrobiales</taxon>
        <taxon>Phyllobacteriaceae</taxon>
        <taxon>Aminobacter</taxon>
    </lineage>
</organism>
<evidence type="ECO:0000256" key="1">
    <source>
        <dbReference type="SAM" id="Phobius"/>
    </source>
</evidence>
<dbReference type="OrthoDB" id="7959514at2"/>
<accession>A0A380WML8</accession>
<protein>
    <recommendedName>
        <fullName evidence="4">Transmembrane anchored protein</fullName>
    </recommendedName>
</protein>
<keyword evidence="1" id="KW-0472">Membrane</keyword>